<reference evidence="8" key="1">
    <citation type="journal article" date="2015" name="Genome Announc.">
        <title>Draft genome sequence of Talaromyces cellulolyticus strain Y-94, a source of lignocellulosic biomass-degrading enzymes.</title>
        <authorList>
            <person name="Fujii T."/>
            <person name="Koike H."/>
            <person name="Sawayama S."/>
            <person name="Yano S."/>
            <person name="Inoue H."/>
        </authorList>
    </citation>
    <scope>NUCLEOTIDE SEQUENCE [LARGE SCALE GENOMIC DNA]</scope>
    <source>
        <strain evidence="8">Y-94</strain>
    </source>
</reference>
<dbReference type="EMBL" id="DF933835">
    <property type="protein sequence ID" value="GAM40593.1"/>
    <property type="molecule type" value="Genomic_DNA"/>
</dbReference>
<keyword evidence="8" id="KW-1185">Reference proteome</keyword>
<feature type="region of interest" description="Disordered" evidence="5">
    <location>
        <begin position="51"/>
        <end position="77"/>
    </location>
</feature>
<dbReference type="PROSITE" id="PS51891">
    <property type="entry name" value="CENP_V_GFA"/>
    <property type="match status" value="1"/>
</dbReference>
<gene>
    <name evidence="7" type="ORF">TCE0_039r13060</name>
</gene>
<evidence type="ECO:0000256" key="4">
    <source>
        <dbReference type="ARBA" id="ARBA00023239"/>
    </source>
</evidence>
<accession>A0A6N4SLJ5</accession>
<dbReference type="PANTHER" id="PTHR33337">
    <property type="entry name" value="GFA DOMAIN-CONTAINING PROTEIN"/>
    <property type="match status" value="1"/>
</dbReference>
<comment type="similarity">
    <text evidence="1">Belongs to the Gfa family.</text>
</comment>
<dbReference type="GO" id="GO:0046872">
    <property type="term" value="F:metal ion binding"/>
    <property type="evidence" value="ECO:0007669"/>
    <property type="project" value="UniProtKB-KW"/>
</dbReference>
<protein>
    <recommendedName>
        <fullName evidence="6">CENP-V/GFA domain-containing protein</fullName>
    </recommendedName>
</protein>
<dbReference type="InterPro" id="IPR006913">
    <property type="entry name" value="CENP-V/GFA"/>
</dbReference>
<feature type="domain" description="CENP-V/GFA" evidence="6">
    <location>
        <begin position="77"/>
        <end position="210"/>
    </location>
</feature>
<evidence type="ECO:0000313" key="8">
    <source>
        <dbReference type="Proteomes" id="UP000053095"/>
    </source>
</evidence>
<dbReference type="InterPro" id="IPR011057">
    <property type="entry name" value="Mss4-like_sf"/>
</dbReference>
<evidence type="ECO:0000256" key="5">
    <source>
        <dbReference type="SAM" id="MobiDB-lite"/>
    </source>
</evidence>
<keyword evidence="4" id="KW-0456">Lyase</keyword>
<proteinExistence type="inferred from homology"/>
<dbReference type="GO" id="GO:0016846">
    <property type="term" value="F:carbon-sulfur lyase activity"/>
    <property type="evidence" value="ECO:0007669"/>
    <property type="project" value="InterPro"/>
</dbReference>
<evidence type="ECO:0000256" key="1">
    <source>
        <dbReference type="ARBA" id="ARBA00005495"/>
    </source>
</evidence>
<sequence length="225" mass="24605">MNSSRSLRTLAPRLPTTGISRRPRPNLTHVAEYTMSPYTYASRLLGVFSRQQHRHQSTTTSSAPSSTSRSTQPETRNENAKISCQCGTVTFPASIPKPLAVYICHCTECQKQSASAFGITAMFPAEGMWPLPKDIQPFLGKWVREADSGNTLECYFCKCCGVRVLHRPILPDGTAKTMLSVKGGCVEGLTLEGAKHVYVRSALVPVPPEDVLEVPGVKLDQVVVK</sequence>
<evidence type="ECO:0000256" key="2">
    <source>
        <dbReference type="ARBA" id="ARBA00022723"/>
    </source>
</evidence>
<keyword evidence="2" id="KW-0479">Metal-binding</keyword>
<dbReference type="Proteomes" id="UP000053095">
    <property type="component" value="Unassembled WGS sequence"/>
</dbReference>
<dbReference type="SUPFAM" id="SSF51316">
    <property type="entry name" value="Mss4-like"/>
    <property type="match status" value="1"/>
</dbReference>
<name>A0A6N4SLJ5_TALPI</name>
<dbReference type="PANTHER" id="PTHR33337:SF3">
    <property type="entry name" value="CENP-V_GFA DOMAIN-CONTAINING PROTEIN"/>
    <property type="match status" value="1"/>
</dbReference>
<organism evidence="7 8">
    <name type="scientific">Talaromyces pinophilus</name>
    <name type="common">Penicillium pinophilum</name>
    <dbReference type="NCBI Taxonomy" id="128442"/>
    <lineage>
        <taxon>Eukaryota</taxon>
        <taxon>Fungi</taxon>
        <taxon>Dikarya</taxon>
        <taxon>Ascomycota</taxon>
        <taxon>Pezizomycotina</taxon>
        <taxon>Eurotiomycetes</taxon>
        <taxon>Eurotiomycetidae</taxon>
        <taxon>Eurotiales</taxon>
        <taxon>Trichocomaceae</taxon>
        <taxon>Talaromyces</taxon>
        <taxon>Talaromyces sect. Talaromyces</taxon>
    </lineage>
</organism>
<dbReference type="AlphaFoldDB" id="A0A6N4SLJ5"/>
<feature type="region of interest" description="Disordered" evidence="5">
    <location>
        <begin position="1"/>
        <end position="26"/>
    </location>
</feature>
<keyword evidence="3" id="KW-0862">Zinc</keyword>
<comment type="caution">
    <text evidence="7">The sequence shown here is derived from an EMBL/GenBank/DDBJ whole genome shotgun (WGS) entry which is preliminary data.</text>
</comment>
<dbReference type="Pfam" id="PF04828">
    <property type="entry name" value="GFA"/>
    <property type="match status" value="1"/>
</dbReference>
<evidence type="ECO:0000259" key="6">
    <source>
        <dbReference type="PROSITE" id="PS51891"/>
    </source>
</evidence>
<dbReference type="Gene3D" id="3.90.1590.10">
    <property type="entry name" value="glutathione-dependent formaldehyde- activating enzyme (gfa)"/>
    <property type="match status" value="1"/>
</dbReference>
<evidence type="ECO:0000313" key="7">
    <source>
        <dbReference type="EMBL" id="GAM40593.1"/>
    </source>
</evidence>
<feature type="compositionally biased region" description="Low complexity" evidence="5">
    <location>
        <begin position="57"/>
        <end position="71"/>
    </location>
</feature>
<evidence type="ECO:0000256" key="3">
    <source>
        <dbReference type="ARBA" id="ARBA00022833"/>
    </source>
</evidence>